<dbReference type="EMBL" id="CAJOAZ010000608">
    <property type="protein sequence ID" value="CAF3682845.1"/>
    <property type="molecule type" value="Genomic_DNA"/>
</dbReference>
<feature type="domain" description="Hint" evidence="3">
    <location>
        <begin position="188"/>
        <end position="293"/>
    </location>
</feature>
<evidence type="ECO:0000256" key="1">
    <source>
        <dbReference type="SAM" id="MobiDB-lite"/>
    </source>
</evidence>
<dbReference type="InterPro" id="IPR001767">
    <property type="entry name" value="Hedgehog_Hint"/>
</dbReference>
<keyword evidence="2" id="KW-0812">Transmembrane</keyword>
<feature type="region of interest" description="Disordered" evidence="1">
    <location>
        <begin position="145"/>
        <end position="179"/>
    </location>
</feature>
<dbReference type="InterPro" id="IPR052140">
    <property type="entry name" value="Dev_Signal_Hedgehog-like"/>
</dbReference>
<evidence type="ECO:0000256" key="2">
    <source>
        <dbReference type="SAM" id="Phobius"/>
    </source>
</evidence>
<gene>
    <name evidence="4" type="ORF">OXD698_LOCUS11042</name>
</gene>
<dbReference type="Pfam" id="PF01079">
    <property type="entry name" value="Hint"/>
    <property type="match status" value="1"/>
</dbReference>
<feature type="transmembrane region" description="Helical" evidence="2">
    <location>
        <begin position="46"/>
        <end position="72"/>
    </location>
</feature>
<evidence type="ECO:0000313" key="5">
    <source>
        <dbReference type="Proteomes" id="UP000663844"/>
    </source>
</evidence>
<sequence>MFSIRKSQVSAWNTDIESSSSQRKKSDNDDVNQRRRSAALGLNTKCCCLLQMITGFIISALFATIIIVPIFVIQKQAENNHKSISATAPFVVTTSNTTTTTMVSTTTTTSTSTSTATTTMVSTTTTTSTFTSTATTTMVSTTRTTTSTSTSTATTTMVSMTRTTSTSTSTATTTTTDTTTTMTTTTTPGCYFGDDYVDLVHGGRRRIRNLKAGDRVWTLINDGKNFVEDEIMIIPHAGPNTLTYFYTFTTIEGHTIHLTDSHYIVVATINENKIKIICASDVTLEHQLIIFNRRIALEKIIYSRHIGFYSPITLSGYLTVNNISTSVYTDFLQVPHGMLHQIGGPFRIYYHITRWLFGYKYIPFSTTINDEIHPISAFIIDYYKQIQLFFPIFSL</sequence>
<dbReference type="PANTHER" id="PTHR46706">
    <property type="entry name" value="PROTEIN QUA-1-RELATED"/>
    <property type="match status" value="1"/>
</dbReference>
<keyword evidence="2" id="KW-0472">Membrane</keyword>
<reference evidence="4" key="1">
    <citation type="submission" date="2021-02" db="EMBL/GenBank/DDBJ databases">
        <authorList>
            <person name="Nowell W R."/>
        </authorList>
    </citation>
    <scope>NUCLEOTIDE SEQUENCE</scope>
</reference>
<dbReference type="Proteomes" id="UP000663844">
    <property type="component" value="Unassembled WGS sequence"/>
</dbReference>
<proteinExistence type="predicted"/>
<dbReference type="AlphaFoldDB" id="A0A818TGE3"/>
<protein>
    <recommendedName>
        <fullName evidence="3">Hint domain-containing protein</fullName>
    </recommendedName>
</protein>
<keyword evidence="2" id="KW-1133">Transmembrane helix</keyword>
<dbReference type="GO" id="GO:0016540">
    <property type="term" value="P:protein autoprocessing"/>
    <property type="evidence" value="ECO:0007669"/>
    <property type="project" value="InterPro"/>
</dbReference>
<dbReference type="InterPro" id="IPR003587">
    <property type="entry name" value="Hint_dom_N"/>
</dbReference>
<evidence type="ECO:0000259" key="3">
    <source>
        <dbReference type="SMART" id="SM00306"/>
    </source>
</evidence>
<dbReference type="Gene3D" id="2.170.16.10">
    <property type="entry name" value="Hedgehog/Intein (Hint) domain"/>
    <property type="match status" value="1"/>
</dbReference>
<name>A0A818TGE3_9BILA</name>
<dbReference type="SUPFAM" id="SSF51294">
    <property type="entry name" value="Hedgehog/intein (Hint) domain"/>
    <property type="match status" value="1"/>
</dbReference>
<dbReference type="InterPro" id="IPR036844">
    <property type="entry name" value="Hint_dom_sf"/>
</dbReference>
<dbReference type="SMART" id="SM00306">
    <property type="entry name" value="HintN"/>
    <property type="match status" value="1"/>
</dbReference>
<organism evidence="4 5">
    <name type="scientific">Adineta steineri</name>
    <dbReference type="NCBI Taxonomy" id="433720"/>
    <lineage>
        <taxon>Eukaryota</taxon>
        <taxon>Metazoa</taxon>
        <taxon>Spiralia</taxon>
        <taxon>Gnathifera</taxon>
        <taxon>Rotifera</taxon>
        <taxon>Eurotatoria</taxon>
        <taxon>Bdelloidea</taxon>
        <taxon>Adinetida</taxon>
        <taxon>Adinetidae</taxon>
        <taxon>Adineta</taxon>
    </lineage>
</organism>
<comment type="caution">
    <text evidence="4">The sequence shown here is derived from an EMBL/GenBank/DDBJ whole genome shotgun (WGS) entry which is preliminary data.</text>
</comment>
<dbReference type="PANTHER" id="PTHR46706:SF12">
    <property type="entry name" value="PROTEIN QUA-1-RELATED"/>
    <property type="match status" value="1"/>
</dbReference>
<evidence type="ECO:0000313" key="4">
    <source>
        <dbReference type="EMBL" id="CAF3682845.1"/>
    </source>
</evidence>
<accession>A0A818TGE3</accession>